<dbReference type="InParanoid" id="A0A517S935"/>
<dbReference type="Proteomes" id="UP000315700">
    <property type="component" value="Chromosome"/>
</dbReference>
<keyword evidence="3" id="KW-1185">Reference proteome</keyword>
<dbReference type="RefSeq" id="WP_197453799.1">
    <property type="nucleotide sequence ID" value="NZ_CP036271.1"/>
</dbReference>
<feature type="domain" description="Inner membrane protein YgaP-like transmembrane" evidence="1">
    <location>
        <begin position="22"/>
        <end position="82"/>
    </location>
</feature>
<dbReference type="Pfam" id="PF11127">
    <property type="entry name" value="YgaP-like_TM"/>
    <property type="match status" value="1"/>
</dbReference>
<accession>A0A517S935</accession>
<protein>
    <recommendedName>
        <fullName evidence="1">Inner membrane protein YgaP-like transmembrane domain-containing protein</fullName>
    </recommendedName>
</protein>
<reference evidence="2 3" key="1">
    <citation type="submission" date="2019-02" db="EMBL/GenBank/DDBJ databases">
        <title>Deep-cultivation of Planctomycetes and their phenomic and genomic characterization uncovers novel biology.</title>
        <authorList>
            <person name="Wiegand S."/>
            <person name="Jogler M."/>
            <person name="Boedeker C."/>
            <person name="Pinto D."/>
            <person name="Vollmers J."/>
            <person name="Rivas-Marin E."/>
            <person name="Kohn T."/>
            <person name="Peeters S.H."/>
            <person name="Heuer A."/>
            <person name="Rast P."/>
            <person name="Oberbeckmann S."/>
            <person name="Bunk B."/>
            <person name="Jeske O."/>
            <person name="Meyerdierks A."/>
            <person name="Storesund J.E."/>
            <person name="Kallscheuer N."/>
            <person name="Luecker S."/>
            <person name="Lage O.M."/>
            <person name="Pohl T."/>
            <person name="Merkel B.J."/>
            <person name="Hornburger P."/>
            <person name="Mueller R.-W."/>
            <person name="Bruemmer F."/>
            <person name="Labrenz M."/>
            <person name="Spormann A.M."/>
            <person name="Op den Camp H."/>
            <person name="Overmann J."/>
            <person name="Amann R."/>
            <person name="Jetten M.S.M."/>
            <person name="Mascher T."/>
            <person name="Medema M.H."/>
            <person name="Devos D.P."/>
            <person name="Kaster A.-K."/>
            <person name="Ovreas L."/>
            <person name="Rohde M."/>
            <person name="Galperin M.Y."/>
            <person name="Jogler C."/>
        </authorList>
    </citation>
    <scope>NUCLEOTIDE SEQUENCE [LARGE SCALE GENOMIC DNA]</scope>
    <source>
        <strain evidence="2 3">Pan44</strain>
    </source>
</reference>
<evidence type="ECO:0000259" key="1">
    <source>
        <dbReference type="Pfam" id="PF11127"/>
    </source>
</evidence>
<sequence>MHAPPFVPHDRQAGAAGATCSTVNVSMNERLISLGTGGALLLNSLIGPKRSRPLSFLAAAGLLYRGLTGHCHAYEMLGVDSAQCERDRMQERPEAEAT</sequence>
<dbReference type="KEGG" id="ccos:Pan44_06570"/>
<organism evidence="2 3">
    <name type="scientific">Caulifigura coniformis</name>
    <dbReference type="NCBI Taxonomy" id="2527983"/>
    <lineage>
        <taxon>Bacteria</taxon>
        <taxon>Pseudomonadati</taxon>
        <taxon>Planctomycetota</taxon>
        <taxon>Planctomycetia</taxon>
        <taxon>Planctomycetales</taxon>
        <taxon>Planctomycetaceae</taxon>
        <taxon>Caulifigura</taxon>
    </lineage>
</organism>
<evidence type="ECO:0000313" key="3">
    <source>
        <dbReference type="Proteomes" id="UP000315700"/>
    </source>
</evidence>
<dbReference type="EMBL" id="CP036271">
    <property type="protein sequence ID" value="QDT52645.1"/>
    <property type="molecule type" value="Genomic_DNA"/>
</dbReference>
<dbReference type="AlphaFoldDB" id="A0A517S935"/>
<proteinExistence type="predicted"/>
<name>A0A517S935_9PLAN</name>
<gene>
    <name evidence="2" type="ORF">Pan44_06570</name>
</gene>
<evidence type="ECO:0000313" key="2">
    <source>
        <dbReference type="EMBL" id="QDT52645.1"/>
    </source>
</evidence>
<dbReference type="InterPro" id="IPR021309">
    <property type="entry name" value="YgaP-like_TM"/>
</dbReference>